<dbReference type="Proteomes" id="UP000317257">
    <property type="component" value="Unassembled WGS sequence"/>
</dbReference>
<dbReference type="Pfam" id="PF01902">
    <property type="entry name" value="Diphthami_syn_2"/>
    <property type="match status" value="1"/>
</dbReference>
<organism evidence="8 9">
    <name type="scientific">Metarhizium rileyi (strain RCEF 4871)</name>
    <name type="common">Nomuraea rileyi</name>
    <dbReference type="NCBI Taxonomy" id="1649241"/>
    <lineage>
        <taxon>Eukaryota</taxon>
        <taxon>Fungi</taxon>
        <taxon>Dikarya</taxon>
        <taxon>Ascomycota</taxon>
        <taxon>Pezizomycotina</taxon>
        <taxon>Sordariomycetes</taxon>
        <taxon>Hypocreomycetidae</taxon>
        <taxon>Hypocreales</taxon>
        <taxon>Clavicipitaceae</taxon>
        <taxon>Metarhizium</taxon>
    </lineage>
</organism>
<comment type="caution">
    <text evidence="8">The sequence shown here is derived from an EMBL/GenBank/DDBJ whole genome shotgun (WGS) entry which is preliminary data.</text>
</comment>
<evidence type="ECO:0000256" key="2">
    <source>
        <dbReference type="ARBA" id="ARBA00018426"/>
    </source>
</evidence>
<sequence length="810" mass="87686">MPGESLAVIALISGGKDSFYSLLHCIRHGHRIVALANIFPTSAGDDPTTVRVIDPSQSADSAPVGAEPDEVSSSAPVRDLNSFMYQTVGHEVIPLYASATGIPLYRQPILGCAVRHERDYNYTPSHGRASESAGDETESMMPLLRAVMARHPEANALCSGAILSTYQRTRVESVATRLGLVPLSYLWKYPILPSVPGRPSEEVQLLRDMATAGVEARIIKVASAGLDESLLWENVTSETGISRVKVSLRRFGTAEGASLGEGGEFETIVVDGPAALFKKRIAIPEDGMKIIAEGGGSNWLMLRGAQLEDKVAEQQGTPLSIREPGLLDTRFQAISDHLDHTNRVAQAAGFDSSNLVRNSHGQYRADSDTLYCAFVADIPAATSRIQDEAINVVDKIKSLLLAQGLESSQITSVIIILRNMADFAAINTEYGKLFTKPNPPSRITISGGDLLPQDRNMVVYVTAPVANAKVARDGLHVQSRSYWAPANIGPYSQAIETAVSVDSEPTGLRSVLIAGQIPLIPASMALPNGSESLPREQVVLSLQHLWRIGSEMKVQCWSSAVIYIASQRSRNDAREIAKLAGQAWRLAHGSPDDDGDEDEDADGPDPWDLKYNPQFQSLGDAETKTACPTIPDWPVFTLRHQSEPGSCIPPVFAAEIESLPRGSLVEWHAHNGLTNIKESSAELVHFPTVGSDGWQSWHLIVRAGEHDVVYTTMAYAGADGPELVNSEELEHDLGAVYQASMRRLQPSAAGCAIPLPYLGYVDSNRINGLWRRKSGADVEVPFALVPCHSIWGSDGQQLAAVTLYKTIFTR</sequence>
<feature type="domain" description="Diphthamide synthase" evidence="7">
    <location>
        <begin position="152"/>
        <end position="285"/>
    </location>
</feature>
<dbReference type="EC" id="6.3.1.14" evidence="1"/>
<dbReference type="Gene3D" id="3.30.1330.40">
    <property type="entry name" value="RutC-like"/>
    <property type="match status" value="2"/>
</dbReference>
<dbReference type="Gene3D" id="3.90.1490.10">
    <property type="entry name" value="putative n-type atp pyrophosphatase, domain 2"/>
    <property type="match status" value="1"/>
</dbReference>
<dbReference type="Gene3D" id="3.40.50.620">
    <property type="entry name" value="HUPs"/>
    <property type="match status" value="1"/>
</dbReference>
<dbReference type="InterPro" id="IPR030662">
    <property type="entry name" value="DPH6/MJ0570"/>
</dbReference>
<name>A0A5C6GJK6_METRR</name>
<evidence type="ECO:0000256" key="4">
    <source>
        <dbReference type="ARBA" id="ARBA00031552"/>
    </source>
</evidence>
<dbReference type="InterPro" id="IPR002761">
    <property type="entry name" value="Diphthami_syn_dom"/>
</dbReference>
<dbReference type="AlphaFoldDB" id="A0A5C6GJK6"/>
<evidence type="ECO:0000256" key="6">
    <source>
        <dbReference type="SAM" id="MobiDB-lite"/>
    </source>
</evidence>
<feature type="compositionally biased region" description="Acidic residues" evidence="6">
    <location>
        <begin position="592"/>
        <end position="605"/>
    </location>
</feature>
<proteinExistence type="predicted"/>
<accession>A0A5C6GJK6</accession>
<evidence type="ECO:0000256" key="5">
    <source>
        <dbReference type="ARBA" id="ARBA00048108"/>
    </source>
</evidence>
<protein>
    <recommendedName>
        <fullName evidence="2">Diphthine--ammonia ligase</fullName>
        <ecNumber evidence="1">6.3.1.14</ecNumber>
    </recommendedName>
    <alternativeName>
        <fullName evidence="3">Diphthamide synthase</fullName>
    </alternativeName>
    <alternativeName>
        <fullName evidence="4">Diphthamide synthetase</fullName>
    </alternativeName>
</protein>
<dbReference type="EMBL" id="SBHS01000004">
    <property type="protein sequence ID" value="TWU76837.1"/>
    <property type="molecule type" value="Genomic_DNA"/>
</dbReference>
<dbReference type="CDD" id="cd01994">
    <property type="entry name" value="AANH_PF0828-like"/>
    <property type="match status" value="1"/>
</dbReference>
<dbReference type="InterPro" id="IPR006175">
    <property type="entry name" value="YjgF/YER057c/UK114"/>
</dbReference>
<dbReference type="GO" id="GO:0017183">
    <property type="term" value="P:protein histidyl modification to diphthamide"/>
    <property type="evidence" value="ECO:0007669"/>
    <property type="project" value="TreeGrafter"/>
</dbReference>
<feature type="region of interest" description="Disordered" evidence="6">
    <location>
        <begin position="55"/>
        <end position="74"/>
    </location>
</feature>
<feature type="region of interest" description="Disordered" evidence="6">
    <location>
        <begin position="587"/>
        <end position="613"/>
    </location>
</feature>
<dbReference type="Pfam" id="PF01042">
    <property type="entry name" value="Ribonuc_L-PSP"/>
    <property type="match status" value="1"/>
</dbReference>
<dbReference type="PANTHER" id="PTHR12196:SF2">
    <property type="entry name" value="DIPHTHINE--AMMONIA LIGASE"/>
    <property type="match status" value="1"/>
</dbReference>
<evidence type="ECO:0000256" key="3">
    <source>
        <dbReference type="ARBA" id="ARBA00029814"/>
    </source>
</evidence>
<dbReference type="InterPro" id="IPR014729">
    <property type="entry name" value="Rossmann-like_a/b/a_fold"/>
</dbReference>
<reference evidence="9" key="1">
    <citation type="submission" date="2018-12" db="EMBL/GenBank/DDBJ databases">
        <title>The complete genome of Metarhizium rileyi, a key fungal pathogen of Lepidoptera.</title>
        <authorList>
            <person name="Binneck E."/>
            <person name="Lastra C.C.L."/>
            <person name="Sosa-Gomez D.R."/>
        </authorList>
    </citation>
    <scope>NUCLEOTIDE SEQUENCE [LARGE SCALE GENOMIC DNA]</scope>
    <source>
        <strain evidence="9">Cep018-CH2</strain>
    </source>
</reference>
<evidence type="ECO:0000313" key="8">
    <source>
        <dbReference type="EMBL" id="TWU76837.1"/>
    </source>
</evidence>
<gene>
    <name evidence="8" type="ORF">ED733_005988</name>
</gene>
<dbReference type="InterPro" id="IPR035959">
    <property type="entry name" value="RutC-like_sf"/>
</dbReference>
<dbReference type="CDD" id="cd06156">
    <property type="entry name" value="eu_AANH_C_2"/>
    <property type="match status" value="1"/>
</dbReference>
<dbReference type="SUPFAM" id="SSF55298">
    <property type="entry name" value="YjgF-like"/>
    <property type="match status" value="2"/>
</dbReference>
<evidence type="ECO:0000313" key="9">
    <source>
        <dbReference type="Proteomes" id="UP000317257"/>
    </source>
</evidence>
<evidence type="ECO:0000256" key="1">
    <source>
        <dbReference type="ARBA" id="ARBA00012089"/>
    </source>
</evidence>
<evidence type="ECO:0000259" key="7">
    <source>
        <dbReference type="Pfam" id="PF01902"/>
    </source>
</evidence>
<dbReference type="PANTHER" id="PTHR12196">
    <property type="entry name" value="DOMAIN OF UNKNOWN FUNCTION 71 DUF71 -CONTAINING PROTEIN"/>
    <property type="match status" value="1"/>
</dbReference>
<dbReference type="SUPFAM" id="SSF52402">
    <property type="entry name" value="Adenine nucleotide alpha hydrolases-like"/>
    <property type="match status" value="1"/>
</dbReference>
<comment type="catalytic activity">
    <reaction evidence="5">
        <text>diphthine-[translation elongation factor 2] + NH4(+) + ATP = diphthamide-[translation elongation factor 2] + AMP + diphosphate + H(+)</text>
        <dbReference type="Rhea" id="RHEA:19753"/>
        <dbReference type="Rhea" id="RHEA-COMP:10172"/>
        <dbReference type="Rhea" id="RHEA-COMP:10174"/>
        <dbReference type="ChEBI" id="CHEBI:15378"/>
        <dbReference type="ChEBI" id="CHEBI:16692"/>
        <dbReference type="ChEBI" id="CHEBI:28938"/>
        <dbReference type="ChEBI" id="CHEBI:30616"/>
        <dbReference type="ChEBI" id="CHEBI:33019"/>
        <dbReference type="ChEBI" id="CHEBI:82696"/>
        <dbReference type="ChEBI" id="CHEBI:456215"/>
        <dbReference type="EC" id="6.3.1.14"/>
    </reaction>
</comment>
<dbReference type="GO" id="GO:0017178">
    <property type="term" value="F:diphthine-ammonia ligase activity"/>
    <property type="evidence" value="ECO:0007669"/>
    <property type="project" value="UniProtKB-EC"/>
</dbReference>